<keyword evidence="4" id="KW-0812">Transmembrane</keyword>
<keyword evidence="4" id="KW-1133">Transmembrane helix</keyword>
<dbReference type="AlphaFoldDB" id="K7FNB5"/>
<feature type="compositionally biased region" description="Polar residues" evidence="3">
    <location>
        <begin position="318"/>
        <end position="327"/>
    </location>
</feature>
<dbReference type="Gene3D" id="3.80.10.10">
    <property type="entry name" value="Ribonuclease Inhibitor"/>
    <property type="match status" value="1"/>
</dbReference>
<accession>K7FNB5</accession>
<dbReference type="InterPro" id="IPR001611">
    <property type="entry name" value="Leu-rich_rpt"/>
</dbReference>
<keyword evidence="2" id="KW-0677">Repeat</keyword>
<feature type="compositionally biased region" description="Polar residues" evidence="3">
    <location>
        <begin position="271"/>
        <end position="282"/>
    </location>
</feature>
<proteinExistence type="predicted"/>
<evidence type="ECO:0000256" key="1">
    <source>
        <dbReference type="ARBA" id="ARBA00022614"/>
    </source>
</evidence>
<evidence type="ECO:0000313" key="6">
    <source>
        <dbReference type="Proteomes" id="UP000007267"/>
    </source>
</evidence>
<dbReference type="EMBL" id="AGCU01065026">
    <property type="status" value="NOT_ANNOTATED_CDS"/>
    <property type="molecule type" value="Genomic_DNA"/>
</dbReference>
<dbReference type="GeneTree" id="ENSGT00510000048988"/>
<feature type="region of interest" description="Disordered" evidence="3">
    <location>
        <begin position="271"/>
        <end position="327"/>
    </location>
</feature>
<dbReference type="PANTHER" id="PTHR31450">
    <property type="entry name" value="LEUCINE-RICH REPEAT-CONTAINING PROTEIN 19 LRRC19 FAMILY MEMBER"/>
    <property type="match status" value="1"/>
</dbReference>
<dbReference type="STRING" id="13735.ENSPSIP00000009525"/>
<keyword evidence="6" id="KW-1185">Reference proteome</keyword>
<dbReference type="Proteomes" id="UP000007267">
    <property type="component" value="Unassembled WGS sequence"/>
</dbReference>
<dbReference type="OMA" id="HPLQQWL"/>
<name>K7FNB5_PELSI</name>
<dbReference type="Pfam" id="PF13855">
    <property type="entry name" value="LRR_8"/>
    <property type="match status" value="1"/>
</dbReference>
<sequence>KNLLHIPDSLPGNITCLDLSFNSLAMPRSGTFLVHFPSLHALNLSNNVIPTLYPAVFSNLRVLHLLDLSSCNISHLHPKAFQGMRNLHTLLLKNNKLRILRLSVLLSFGALVHLDLRNNDLITVDALVLQLMDRTHQVLLQGNPHVCNCSMYLFQQWLRLRRGEERIEGRATMSKEEGLKDNALKEVSHQFPCHWHIPKPCCEKGYLHIMCVTHKLFLSLSCAAATTSPAGQGGNSWPYLVGFLASAVGISLLIALAAKCKLFHKHFASSRHQPLPDTSSVGGSRAAEGSPWGENQSTPRAAELQLEEEDGFIEDNYIQPSEQLQDE</sequence>
<keyword evidence="4" id="KW-0472">Membrane</keyword>
<evidence type="ECO:0000313" key="5">
    <source>
        <dbReference type="Ensembl" id="ENSPSIP00000009525.1"/>
    </source>
</evidence>
<dbReference type="InterPro" id="IPR003591">
    <property type="entry name" value="Leu-rich_rpt_typical-subtyp"/>
</dbReference>
<reference evidence="5" key="4">
    <citation type="submission" date="2025-09" db="UniProtKB">
        <authorList>
            <consortium name="Ensembl"/>
        </authorList>
    </citation>
    <scope>IDENTIFICATION</scope>
</reference>
<reference evidence="6" key="2">
    <citation type="journal article" date="2013" name="Nat. Genet.">
        <title>The draft genomes of soft-shell turtle and green sea turtle yield insights into the development and evolution of the turtle-specific body plan.</title>
        <authorList>
            <person name="Wang Z."/>
            <person name="Pascual-Anaya J."/>
            <person name="Zadissa A."/>
            <person name="Li W."/>
            <person name="Niimura Y."/>
            <person name="Huang Z."/>
            <person name="Li C."/>
            <person name="White S."/>
            <person name="Xiong Z."/>
            <person name="Fang D."/>
            <person name="Wang B."/>
            <person name="Ming Y."/>
            <person name="Chen Y."/>
            <person name="Zheng Y."/>
            <person name="Kuraku S."/>
            <person name="Pignatelli M."/>
            <person name="Herrero J."/>
            <person name="Beal K."/>
            <person name="Nozawa M."/>
            <person name="Li Q."/>
            <person name="Wang J."/>
            <person name="Zhang H."/>
            <person name="Yu L."/>
            <person name="Shigenobu S."/>
            <person name="Wang J."/>
            <person name="Liu J."/>
            <person name="Flicek P."/>
            <person name="Searle S."/>
            <person name="Wang J."/>
            <person name="Kuratani S."/>
            <person name="Yin Y."/>
            <person name="Aken B."/>
            <person name="Zhang G."/>
            <person name="Irie N."/>
        </authorList>
    </citation>
    <scope>NUCLEOTIDE SEQUENCE [LARGE SCALE GENOMIC DNA]</scope>
    <source>
        <strain evidence="6">Daiwa-1</strain>
    </source>
</reference>
<reference evidence="6" key="1">
    <citation type="submission" date="2011-10" db="EMBL/GenBank/DDBJ databases">
        <authorList>
            <consortium name="Soft-shell Turtle Genome Consortium"/>
        </authorList>
    </citation>
    <scope>NUCLEOTIDE SEQUENCE [LARGE SCALE GENOMIC DNA]</scope>
    <source>
        <strain evidence="6">Daiwa-1</strain>
    </source>
</reference>
<dbReference type="Ensembl" id="ENSPSIT00000009572.1">
    <property type="protein sequence ID" value="ENSPSIP00000009525.1"/>
    <property type="gene ID" value="ENSPSIG00000008650.1"/>
</dbReference>
<evidence type="ECO:0000256" key="3">
    <source>
        <dbReference type="SAM" id="MobiDB-lite"/>
    </source>
</evidence>
<protein>
    <recommendedName>
        <fullName evidence="7">LRRCT domain-containing protein</fullName>
    </recommendedName>
</protein>
<dbReference type="SMART" id="SM00369">
    <property type="entry name" value="LRR_TYP"/>
    <property type="match status" value="4"/>
</dbReference>
<dbReference type="InterPro" id="IPR032675">
    <property type="entry name" value="LRR_dom_sf"/>
</dbReference>
<dbReference type="PANTHER" id="PTHR31450:SF3">
    <property type="entry name" value="TYPE III ENDOSOME MEMBRANE PROTEIN TEMP"/>
    <property type="match status" value="1"/>
</dbReference>
<evidence type="ECO:0000256" key="4">
    <source>
        <dbReference type="SAM" id="Phobius"/>
    </source>
</evidence>
<feature type="transmembrane region" description="Helical" evidence="4">
    <location>
        <begin position="237"/>
        <end position="258"/>
    </location>
</feature>
<keyword evidence="1" id="KW-0433">Leucine-rich repeat</keyword>
<dbReference type="SUPFAM" id="SSF52058">
    <property type="entry name" value="L domain-like"/>
    <property type="match status" value="1"/>
</dbReference>
<dbReference type="eggNOG" id="KOG0619">
    <property type="taxonomic scope" value="Eukaryota"/>
</dbReference>
<dbReference type="HOGENOM" id="CLU_063696_1_0_1"/>
<organism evidence="5 6">
    <name type="scientific">Pelodiscus sinensis</name>
    <name type="common">Chinese softshell turtle</name>
    <name type="synonym">Trionyx sinensis</name>
    <dbReference type="NCBI Taxonomy" id="13735"/>
    <lineage>
        <taxon>Eukaryota</taxon>
        <taxon>Metazoa</taxon>
        <taxon>Chordata</taxon>
        <taxon>Craniata</taxon>
        <taxon>Vertebrata</taxon>
        <taxon>Euteleostomi</taxon>
        <taxon>Archelosauria</taxon>
        <taxon>Testudinata</taxon>
        <taxon>Testudines</taxon>
        <taxon>Cryptodira</taxon>
        <taxon>Trionychia</taxon>
        <taxon>Trionychidae</taxon>
        <taxon>Pelodiscus</taxon>
    </lineage>
</organism>
<reference evidence="5" key="3">
    <citation type="submission" date="2025-08" db="UniProtKB">
        <authorList>
            <consortium name="Ensembl"/>
        </authorList>
    </citation>
    <scope>IDENTIFICATION</scope>
</reference>
<evidence type="ECO:0008006" key="7">
    <source>
        <dbReference type="Google" id="ProtNLM"/>
    </source>
</evidence>
<evidence type="ECO:0000256" key="2">
    <source>
        <dbReference type="ARBA" id="ARBA00022737"/>
    </source>
</evidence>